<accession>A0A453SQ25</accession>
<evidence type="ECO:0000313" key="17">
    <source>
        <dbReference type="Proteomes" id="UP000015105"/>
    </source>
</evidence>
<keyword evidence="4" id="KW-0934">Plastid</keyword>
<keyword evidence="17" id="KW-1185">Reference proteome</keyword>
<dbReference type="STRING" id="200361.A0A453SQ25"/>
<protein>
    <recommendedName>
        <fullName evidence="12">phytol kinase</fullName>
        <ecNumber evidence="12">2.7.1.182</ecNumber>
    </recommendedName>
</protein>
<dbReference type="GO" id="GO:0031969">
    <property type="term" value="C:chloroplast membrane"/>
    <property type="evidence" value="ECO:0007669"/>
    <property type="project" value="UniProtKB-SubCell"/>
</dbReference>
<keyword evidence="3" id="KW-0150">Chloroplast</keyword>
<evidence type="ECO:0000256" key="12">
    <source>
        <dbReference type="ARBA" id="ARBA00039024"/>
    </source>
</evidence>
<name>A0A453SQ25_AEGTS</name>
<keyword evidence="5" id="KW-0808">Transferase</keyword>
<evidence type="ECO:0000256" key="5">
    <source>
        <dbReference type="ARBA" id="ARBA00022679"/>
    </source>
</evidence>
<comment type="subcellular location">
    <subcellularLocation>
        <location evidence="1">Plastid</location>
        <location evidence="1">Chloroplast membrane</location>
        <topology evidence="1">Multi-pass membrane protein</topology>
    </subcellularLocation>
</comment>
<feature type="transmembrane region" description="Helical" evidence="15">
    <location>
        <begin position="195"/>
        <end position="214"/>
    </location>
</feature>
<dbReference type="GO" id="GO:0010276">
    <property type="term" value="F:phytol kinase activity"/>
    <property type="evidence" value="ECO:0007669"/>
    <property type="project" value="UniProtKB-EC"/>
</dbReference>
<dbReference type="PANTHER" id="PTHR32523">
    <property type="entry name" value="PHYTOL KINASE 1, CHLOROPLASTIC"/>
    <property type="match status" value="1"/>
</dbReference>
<dbReference type="AlphaFoldDB" id="A0A453SQ25"/>
<dbReference type="GO" id="GO:0010189">
    <property type="term" value="P:vitamin E biosynthetic process"/>
    <property type="evidence" value="ECO:0007669"/>
    <property type="project" value="TreeGrafter"/>
</dbReference>
<evidence type="ECO:0000313" key="16">
    <source>
        <dbReference type="EnsemblPlants" id="AET7Gv21023100.1"/>
    </source>
</evidence>
<reference evidence="16" key="3">
    <citation type="journal article" date="2017" name="Nature">
        <title>Genome sequence of the progenitor of the wheat D genome Aegilops tauschii.</title>
        <authorList>
            <person name="Luo M.C."/>
            <person name="Gu Y.Q."/>
            <person name="Puiu D."/>
            <person name="Wang H."/>
            <person name="Twardziok S.O."/>
            <person name="Deal K.R."/>
            <person name="Huo N."/>
            <person name="Zhu T."/>
            <person name="Wang L."/>
            <person name="Wang Y."/>
            <person name="McGuire P.E."/>
            <person name="Liu S."/>
            <person name="Long H."/>
            <person name="Ramasamy R.K."/>
            <person name="Rodriguez J.C."/>
            <person name="Van S.L."/>
            <person name="Yuan L."/>
            <person name="Wang Z."/>
            <person name="Xia Z."/>
            <person name="Xiao L."/>
            <person name="Anderson O.D."/>
            <person name="Ouyang S."/>
            <person name="Liang Y."/>
            <person name="Zimin A.V."/>
            <person name="Pertea G."/>
            <person name="Qi P."/>
            <person name="Bennetzen J.L."/>
            <person name="Dai X."/>
            <person name="Dawson M.W."/>
            <person name="Muller H.G."/>
            <person name="Kugler K."/>
            <person name="Rivarola-Duarte L."/>
            <person name="Spannagl M."/>
            <person name="Mayer K.F.X."/>
            <person name="Lu F.H."/>
            <person name="Bevan M.W."/>
            <person name="Leroy P."/>
            <person name="Li P."/>
            <person name="You F.M."/>
            <person name="Sun Q."/>
            <person name="Liu Z."/>
            <person name="Lyons E."/>
            <person name="Wicker T."/>
            <person name="Salzberg S.L."/>
            <person name="Devos K.M."/>
            <person name="Dvorak J."/>
        </authorList>
    </citation>
    <scope>NUCLEOTIDE SEQUENCE [LARGE SCALE GENOMIC DNA]</scope>
    <source>
        <strain evidence="16">cv. AL8/78</strain>
    </source>
</reference>
<dbReference type="PANTHER" id="PTHR32523:SF8">
    <property type="entry name" value="DOLICHOL KINASE"/>
    <property type="match status" value="1"/>
</dbReference>
<feature type="region of interest" description="Disordered" evidence="14">
    <location>
        <begin position="47"/>
        <end position="105"/>
    </location>
</feature>
<evidence type="ECO:0000256" key="11">
    <source>
        <dbReference type="ARBA" id="ARBA00024015"/>
    </source>
</evidence>
<dbReference type="EC" id="2.7.1.182" evidence="12"/>
<evidence type="ECO:0000256" key="2">
    <source>
        <dbReference type="ARBA" id="ARBA00010794"/>
    </source>
</evidence>
<reference evidence="16" key="5">
    <citation type="journal article" date="2021" name="G3 (Bethesda)">
        <title>Aegilops tauschii genome assembly Aet v5.0 features greater sequence contiguity and improved annotation.</title>
        <authorList>
            <person name="Wang L."/>
            <person name="Zhu T."/>
            <person name="Rodriguez J.C."/>
            <person name="Deal K.R."/>
            <person name="Dubcovsky J."/>
            <person name="McGuire P.E."/>
            <person name="Lux T."/>
            <person name="Spannagl M."/>
            <person name="Mayer K.F.X."/>
            <person name="Baldrich P."/>
            <person name="Meyers B.C."/>
            <person name="Huo N."/>
            <person name="Gu Y.Q."/>
            <person name="Zhou H."/>
            <person name="Devos K.M."/>
            <person name="Bennetzen J.L."/>
            <person name="Unver T."/>
            <person name="Budak H."/>
            <person name="Gulick P.J."/>
            <person name="Galiba G."/>
            <person name="Kalapos B."/>
            <person name="Nelson D.R."/>
            <person name="Li P."/>
            <person name="You F.M."/>
            <person name="Luo M.C."/>
            <person name="Dvorak J."/>
        </authorList>
    </citation>
    <scope>NUCLEOTIDE SEQUENCE [LARGE SCALE GENOMIC DNA]</scope>
    <source>
        <strain evidence="16">cv. AL8/78</strain>
    </source>
</reference>
<comment type="similarity">
    <text evidence="2">Belongs to the polyprenol kinase family.</text>
</comment>
<evidence type="ECO:0000256" key="8">
    <source>
        <dbReference type="ARBA" id="ARBA00022946"/>
    </source>
</evidence>
<dbReference type="EnsemblPlants" id="AET7Gv21023100.1">
    <property type="protein sequence ID" value="AET7Gv21023100.1"/>
    <property type="gene ID" value="AET7Gv21023100"/>
</dbReference>
<evidence type="ECO:0000256" key="14">
    <source>
        <dbReference type="SAM" id="MobiDB-lite"/>
    </source>
</evidence>
<reference evidence="17" key="2">
    <citation type="journal article" date="2017" name="Nat. Plants">
        <title>The Aegilops tauschii genome reveals multiple impacts of transposons.</title>
        <authorList>
            <person name="Zhao G."/>
            <person name="Zou C."/>
            <person name="Li K."/>
            <person name="Wang K."/>
            <person name="Li T."/>
            <person name="Gao L."/>
            <person name="Zhang X."/>
            <person name="Wang H."/>
            <person name="Yang Z."/>
            <person name="Liu X."/>
            <person name="Jiang W."/>
            <person name="Mao L."/>
            <person name="Kong X."/>
            <person name="Jiao Y."/>
            <person name="Jia J."/>
        </authorList>
    </citation>
    <scope>NUCLEOTIDE SEQUENCE [LARGE SCALE GENOMIC DNA]</scope>
    <source>
        <strain evidence="17">cv. AL8/78</strain>
    </source>
</reference>
<evidence type="ECO:0000256" key="4">
    <source>
        <dbReference type="ARBA" id="ARBA00022640"/>
    </source>
</evidence>
<keyword evidence="7" id="KW-0418">Kinase</keyword>
<evidence type="ECO:0000256" key="1">
    <source>
        <dbReference type="ARBA" id="ARBA00004508"/>
    </source>
</evidence>
<keyword evidence="10 15" id="KW-0472">Membrane</keyword>
<evidence type="ECO:0000256" key="9">
    <source>
        <dbReference type="ARBA" id="ARBA00022989"/>
    </source>
</evidence>
<evidence type="ECO:0000256" key="10">
    <source>
        <dbReference type="ARBA" id="ARBA00023136"/>
    </source>
</evidence>
<dbReference type="Proteomes" id="UP000015105">
    <property type="component" value="Chromosome 7D"/>
</dbReference>
<evidence type="ECO:0000256" key="13">
    <source>
        <dbReference type="ARBA" id="ARBA00048889"/>
    </source>
</evidence>
<evidence type="ECO:0000256" key="7">
    <source>
        <dbReference type="ARBA" id="ARBA00022777"/>
    </source>
</evidence>
<dbReference type="InterPro" id="IPR039606">
    <property type="entry name" value="Phytol/farnesol_kinase"/>
</dbReference>
<sequence>SARPDKPACLPARSLVASLSPSSAHFSSLLFSSHGVGAAGIYRELRNLPHSPPPRPRCCSRAPSPPPEGVARRRRRRPGRGGGARGLGAGAGDAAAGRRRHAARHRRGLLPRARLRRAHRAPHRPTELEQEGCACAIRDLFHGFMATLQQFDRCTVLRGVVPFLNCVRLLAYGLSFYSDEALVKSVTREGKREELLRGPLYYVIVLLIIVLVFWRDSPIGIVSLSMISGGDGFADIVGRRFGSLKLPFNDKKSWVGVAQCSYLGSCCPL</sequence>
<reference evidence="17" key="1">
    <citation type="journal article" date="2014" name="Science">
        <title>Ancient hybridizations among the ancestral genomes of bread wheat.</title>
        <authorList>
            <consortium name="International Wheat Genome Sequencing Consortium,"/>
            <person name="Marcussen T."/>
            <person name="Sandve S.R."/>
            <person name="Heier L."/>
            <person name="Spannagl M."/>
            <person name="Pfeifer M."/>
            <person name="Jakobsen K.S."/>
            <person name="Wulff B.B."/>
            <person name="Steuernagel B."/>
            <person name="Mayer K.F."/>
            <person name="Olsen O.A."/>
        </authorList>
    </citation>
    <scope>NUCLEOTIDE SEQUENCE [LARGE SCALE GENOMIC DNA]</scope>
    <source>
        <strain evidence="17">cv. AL8/78</strain>
    </source>
</reference>
<evidence type="ECO:0000256" key="6">
    <source>
        <dbReference type="ARBA" id="ARBA00022692"/>
    </source>
</evidence>
<feature type="compositionally biased region" description="Gly residues" evidence="14">
    <location>
        <begin position="80"/>
        <end position="91"/>
    </location>
</feature>
<evidence type="ECO:0000256" key="15">
    <source>
        <dbReference type="SAM" id="Phobius"/>
    </source>
</evidence>
<proteinExistence type="inferred from homology"/>
<organism evidence="16 17">
    <name type="scientific">Aegilops tauschii subsp. strangulata</name>
    <name type="common">Goatgrass</name>
    <dbReference type="NCBI Taxonomy" id="200361"/>
    <lineage>
        <taxon>Eukaryota</taxon>
        <taxon>Viridiplantae</taxon>
        <taxon>Streptophyta</taxon>
        <taxon>Embryophyta</taxon>
        <taxon>Tracheophyta</taxon>
        <taxon>Spermatophyta</taxon>
        <taxon>Magnoliopsida</taxon>
        <taxon>Liliopsida</taxon>
        <taxon>Poales</taxon>
        <taxon>Poaceae</taxon>
        <taxon>BOP clade</taxon>
        <taxon>Pooideae</taxon>
        <taxon>Triticodae</taxon>
        <taxon>Triticeae</taxon>
        <taxon>Triticinae</taxon>
        <taxon>Aegilops</taxon>
    </lineage>
</organism>
<keyword evidence="9 15" id="KW-1133">Transmembrane helix</keyword>
<keyword evidence="8" id="KW-0809">Transit peptide</keyword>
<evidence type="ECO:0000256" key="3">
    <source>
        <dbReference type="ARBA" id="ARBA00022528"/>
    </source>
</evidence>
<reference evidence="16" key="4">
    <citation type="submission" date="2019-03" db="UniProtKB">
        <authorList>
            <consortium name="EnsemblPlants"/>
        </authorList>
    </citation>
    <scope>IDENTIFICATION</scope>
</reference>
<keyword evidence="6 15" id="KW-0812">Transmembrane</keyword>
<comment type="pathway">
    <text evidence="11">Cofactor biosynthesis; tocopherol biosynthesis.</text>
</comment>
<dbReference type="Gramene" id="AET7Gv21023100.1">
    <property type="protein sequence ID" value="AET7Gv21023100.1"/>
    <property type="gene ID" value="AET7Gv21023100"/>
</dbReference>
<comment type="catalytic activity">
    <reaction evidence="13">
        <text>phytol + CTP = phytyl phosphate + CDP + H(+)</text>
        <dbReference type="Rhea" id="RHEA:38055"/>
        <dbReference type="ChEBI" id="CHEBI:15378"/>
        <dbReference type="ChEBI" id="CHEBI:17327"/>
        <dbReference type="ChEBI" id="CHEBI:37563"/>
        <dbReference type="ChEBI" id="CHEBI:58069"/>
        <dbReference type="ChEBI" id="CHEBI:75483"/>
        <dbReference type="EC" id="2.7.1.182"/>
    </reaction>
</comment>